<gene>
    <name evidence="1" type="ORF">BVRB_9g206200</name>
</gene>
<evidence type="ECO:0000313" key="1">
    <source>
        <dbReference type="EMBL" id="KMT02270.1"/>
    </source>
</evidence>
<sequence length="69" mass="7279">MAPISTRQVKDALVCILGEKTLNPRGSDIVAISVEDSLDDIVGLDITSAVLGFFNSGKLSKEFEGLAVN</sequence>
<evidence type="ECO:0000313" key="2">
    <source>
        <dbReference type="Proteomes" id="UP000035740"/>
    </source>
</evidence>
<name>A0A0J8BLI6_BETVV</name>
<accession>A0A0J8BLI6</accession>
<keyword evidence="2" id="KW-1185">Reference proteome</keyword>
<dbReference type="Gramene" id="KMT02270">
    <property type="protein sequence ID" value="KMT02270"/>
    <property type="gene ID" value="BVRB_9g206200"/>
</dbReference>
<organism evidence="1 2">
    <name type="scientific">Beta vulgaris subsp. vulgaris</name>
    <name type="common">Beet</name>
    <dbReference type="NCBI Taxonomy" id="3555"/>
    <lineage>
        <taxon>Eukaryota</taxon>
        <taxon>Viridiplantae</taxon>
        <taxon>Streptophyta</taxon>
        <taxon>Embryophyta</taxon>
        <taxon>Tracheophyta</taxon>
        <taxon>Spermatophyta</taxon>
        <taxon>Magnoliopsida</taxon>
        <taxon>eudicotyledons</taxon>
        <taxon>Gunneridae</taxon>
        <taxon>Pentapetalae</taxon>
        <taxon>Caryophyllales</taxon>
        <taxon>Chenopodiaceae</taxon>
        <taxon>Betoideae</taxon>
        <taxon>Beta</taxon>
    </lineage>
</organism>
<protein>
    <submittedName>
        <fullName evidence="1">Uncharacterized protein</fullName>
    </submittedName>
</protein>
<reference evidence="1 2" key="1">
    <citation type="journal article" date="2014" name="Nature">
        <title>The genome of the recently domesticated crop plant sugar beet (Beta vulgaris).</title>
        <authorList>
            <person name="Dohm J.C."/>
            <person name="Minoche A.E."/>
            <person name="Holtgrawe D."/>
            <person name="Capella-Gutierrez S."/>
            <person name="Zakrzewski F."/>
            <person name="Tafer H."/>
            <person name="Rupp O."/>
            <person name="Sorensen T.R."/>
            <person name="Stracke R."/>
            <person name="Reinhardt R."/>
            <person name="Goesmann A."/>
            <person name="Kraft T."/>
            <person name="Schulz B."/>
            <person name="Stadler P.F."/>
            <person name="Schmidt T."/>
            <person name="Gabaldon T."/>
            <person name="Lehrach H."/>
            <person name="Weisshaar B."/>
            <person name="Himmelbauer H."/>
        </authorList>
    </citation>
    <scope>NUCLEOTIDE SEQUENCE [LARGE SCALE GENOMIC DNA]</scope>
    <source>
        <tissue evidence="1">Taproot</tissue>
    </source>
</reference>
<dbReference type="AlphaFoldDB" id="A0A0J8BLI6"/>
<dbReference type="Proteomes" id="UP000035740">
    <property type="component" value="Chromosome 9"/>
</dbReference>
<dbReference type="EMBL" id="KQ090178">
    <property type="protein sequence ID" value="KMT02270.1"/>
    <property type="molecule type" value="Genomic_DNA"/>
</dbReference>
<proteinExistence type="predicted"/>